<accession>A0A2U1CMC5</accession>
<evidence type="ECO:0000259" key="3">
    <source>
        <dbReference type="Pfam" id="PF18823"/>
    </source>
</evidence>
<proteinExistence type="predicted"/>
<feature type="coiled-coil region" evidence="1">
    <location>
        <begin position="367"/>
        <end position="401"/>
    </location>
</feature>
<evidence type="ECO:0000313" key="5">
    <source>
        <dbReference type="Proteomes" id="UP000246145"/>
    </source>
</evidence>
<organism evidence="4 5">
    <name type="scientific">Pusillimonas noertemannii</name>
    <dbReference type="NCBI Taxonomy" id="305977"/>
    <lineage>
        <taxon>Bacteria</taxon>
        <taxon>Pseudomonadati</taxon>
        <taxon>Pseudomonadota</taxon>
        <taxon>Betaproteobacteria</taxon>
        <taxon>Burkholderiales</taxon>
        <taxon>Alcaligenaceae</taxon>
        <taxon>Pusillimonas</taxon>
    </lineage>
</organism>
<dbReference type="OrthoDB" id="343736at2"/>
<name>A0A2U1CMC5_9BURK</name>
<keyword evidence="1" id="KW-0175">Coiled coil</keyword>
<evidence type="ECO:0000313" key="4">
    <source>
        <dbReference type="EMBL" id="PVY62170.1"/>
    </source>
</evidence>
<sequence>MATTPADSQFLTIESASNEGAFGVNRLPEPTDAQKKPGNYKMGRFTLYGLPIVIEQPRNSYRTGVSDAGKRWVSRMAAHYGYVGGTKGADGDAVDVFVGYYPQSEMVYVINQYWDGRFDEHKVMLAFPDEEAARNAYLGSYDKGWKGLKSLIPCSISQFKWWLKNSDLSRPLSADQLPFEGLEDMNRKLQWDDNAAPLGVTLDRVLYDVRRNDAGGLLLDSVTVAEIMDDADSVMTLDALVVPFQRLERQMNIIRSVMERAGQTVKPSALQITEPFKQRGTANVAAVFELSDGQTVSVFFHNPDVTPTRIAPTDELVSWKWMLNKKDITIVVAPERGNDLNVREVARRIMKLAEKNSAAFARANARRADRMQSIEGLKTEIAQLETELTQAQRELEVAKIAAESRPVRSARVVWEESVLEAIESGWSMSRSDAQGAIEVNPDAVDAEWVKQSSPQDAARAVMGADPEPAAAPAIDWSKASEIDTQEKLQALGVARIDEVGAENVYVEKDGVPYFFKPGNASRYAVGEHDFSNDQTFAPIEEPHYSVQILGMLVTAHGWTRENELSVQKDVGGATAGGELNPGGSRIVFGVFNSGNQRYLSLESGMETVFDMDCRDKDAAEAAKEFNAKTEAWAKESAAAPGTLKLDQPETPVKTDLSYRAVDGMFTMFYANTKAGEDAWRELAEQTDGTAKVLTQHAEETANRMRAAGYTVSEDTTSVADIDPDALLAELAEAAGEKTEETPADTPENEHQALIDAYIKAWGKEAERINALVASVDIEAIADSEQAKAEERRLGDAVNPRGEDGYIFRARDALEAAGIKSWDSRLSILHDTPEYAANSAANQAYRELVDRLRAIAKEKLQEAGAAELAALPDDAPLAGAAIAIYRKHGIEVGGRSEWIMRLVNAIDGKDADYLRRILASVGSDRNKASAEVFARSTGIKLGKTQKERARQIDEWAGISPEQRAEIQANKDAERKASRDLENVKDGWAFLNSVKVQTDSGIVTGQKFVIDAFAEGYQEIGTSKRGAATTYGMKNGNALRTVTRAKAFNAFFRDAAIFGGLRQALEAVGADISAPVDEDAEKAASVDAAYQFENASKEFKAWLSASVDESDYSPFQSARVMDEAAKRHGASVEWGFFGGTVLDDVGHAVAQLQVALDVVENNAPINAAEGNAEQAALEEDVAASIREAMDILAEFAVDEGEIGQTFASDGEPLEEIVEHTPDAALDSAGEQSYVGKIRKGGNVIGRIDMGGDGKAMVFVGEDGGDRVKTPSGITAMYSDDDAPSMIDWLIAMIETPADPNIGREWDSTYGRQRIAQRIQHPTGDMYEVETLGGDGSGEVRRYRVDDIEDTIKTDEYRLTPEYAAEQAEAEETRRLRAERDARAAEQADKVNAEIAEFTSGMTPANAERTRLALVAQVKSAGAVITRKSLVDSRVADGYKVVSHDGRRRLEAEDGRYLEERQTTKTGMDYAAFLIARAEAQAEPQAEASGEGQAKTFLQAVIEGKTDALDGDVPAKLEAIRNENAGNQEMEALWADATRAYIAQMTKAASAALSGA</sequence>
<evidence type="ECO:0000256" key="1">
    <source>
        <dbReference type="SAM" id="Coils"/>
    </source>
</evidence>
<comment type="caution">
    <text evidence="4">The sequence shown here is derived from an EMBL/GenBank/DDBJ whole genome shotgun (WGS) entry which is preliminary data.</text>
</comment>
<protein>
    <recommendedName>
        <fullName evidence="6">Defence against restriction A N-terminal domain-containing protein</fullName>
    </recommendedName>
</protein>
<evidence type="ECO:0008006" key="6">
    <source>
        <dbReference type="Google" id="ProtNLM"/>
    </source>
</evidence>
<reference evidence="4 5" key="1">
    <citation type="submission" date="2018-04" db="EMBL/GenBank/DDBJ databases">
        <title>Genomic Encyclopedia of Type Strains, Phase IV (KMG-IV): sequencing the most valuable type-strain genomes for metagenomic binning, comparative biology and taxonomic classification.</title>
        <authorList>
            <person name="Goeker M."/>
        </authorList>
    </citation>
    <scope>NUCLEOTIDE SEQUENCE [LARGE SCALE GENOMIC DNA]</scope>
    <source>
        <strain evidence="4 5">DSM 10065</strain>
    </source>
</reference>
<feature type="domain" description="Defence against restriction A N-terminal" evidence="2">
    <location>
        <begin position="235"/>
        <end position="357"/>
    </location>
</feature>
<dbReference type="EMBL" id="QEKO01000002">
    <property type="protein sequence ID" value="PVY62170.1"/>
    <property type="molecule type" value="Genomic_DNA"/>
</dbReference>
<evidence type="ECO:0000259" key="2">
    <source>
        <dbReference type="Pfam" id="PF18788"/>
    </source>
</evidence>
<keyword evidence="5" id="KW-1185">Reference proteome</keyword>
<dbReference type="Pfam" id="PF18788">
    <property type="entry name" value="DarA_N"/>
    <property type="match status" value="1"/>
</dbReference>
<dbReference type="Proteomes" id="UP000246145">
    <property type="component" value="Unassembled WGS sequence"/>
</dbReference>
<dbReference type="Pfam" id="PF18823">
    <property type="entry name" value="InPase"/>
    <property type="match status" value="1"/>
</dbReference>
<gene>
    <name evidence="4" type="ORF">C7440_1663</name>
</gene>
<feature type="domain" description="Inorganic pyrophosphatase" evidence="3">
    <location>
        <begin position="32"/>
        <end position="164"/>
    </location>
</feature>
<dbReference type="RefSeq" id="WP_116518163.1">
    <property type="nucleotide sequence ID" value="NZ_JACCEX010000002.1"/>
</dbReference>
<dbReference type="InterPro" id="IPR041140">
    <property type="entry name" value="DarA_N"/>
</dbReference>
<dbReference type="InterPro" id="IPR041595">
    <property type="entry name" value="Inorganic_Pase"/>
</dbReference>